<accession>A0A9Q1QP26</accession>
<dbReference type="GO" id="GO:0031425">
    <property type="term" value="P:chloroplast RNA processing"/>
    <property type="evidence" value="ECO:0007669"/>
    <property type="project" value="UniProtKB-ARBA"/>
</dbReference>
<keyword evidence="2" id="KW-0677">Repeat</keyword>
<evidence type="ECO:0000256" key="1">
    <source>
        <dbReference type="ARBA" id="ARBA00006643"/>
    </source>
</evidence>
<dbReference type="GO" id="GO:0008270">
    <property type="term" value="F:zinc ion binding"/>
    <property type="evidence" value="ECO:0007669"/>
    <property type="project" value="InterPro"/>
</dbReference>
<dbReference type="InterPro" id="IPR046848">
    <property type="entry name" value="E_motif"/>
</dbReference>
<protein>
    <recommendedName>
        <fullName evidence="4">DYW domain-containing protein</fullName>
    </recommendedName>
</protein>
<dbReference type="FunFam" id="1.25.40.10:FF:000231">
    <property type="entry name" value="Pentatricopeptide repeat-containing protein chloroplastic"/>
    <property type="match status" value="1"/>
</dbReference>
<sequence>MHFNPKFTAFIPNFLHFLKRTRPTRANHLLKPFSLPYCTHQAIPSNPKPLILKQCIALLQACASSRYKLKQIHAFSIKHGVPLTNPDLGKHLIFFTVTLSLPMSYAHKIFSQIEYPNIFTWNTMIRGYAESGDARPAVDLYTQMRVTSVQPDTHTYPFLLKAVAKILDIKIGEKVHCVAIKDGYVSLVFVQNSLVHLYATCEQAESAHKVFELMPVRNLVTWNSVMNGFALNGRPNEVLTIFRKMSLEDVEPDGFTMVSLLCACAELGALALGRRVHVYMFKVGLTENLHAVNALLDLYAKCGRIREAKTVFNEMKDRSVVSWTSLVVGLAVNGLGYEAIELFKEMEMKGWMPTDITLVGVLYACSHCGMVAEGFNYFNEMKVKYGIVPKIEHHGCMVDLLGRAGKVREAYEFIQNMPMQPNAVIWRTILGACSIHGHLDRAETARAKLLELEPNHCGDYVLLSNLYASEQRWMDVHQVRAKMVMDGVRKTPGFSLVELRNRVYEFVMGDRSHPQDKEIYEMLRETTKLLRLEGYVPHTANVLADIEEEEKETALTYHSEKIAIAFMLINTLPTTPITVIKNLRVCADCHLAIKLISKIFKREITLRKTVAWKQQMIRMAWKQQMMRTNLHRATEDGL</sequence>
<dbReference type="InterPro" id="IPR011990">
    <property type="entry name" value="TPR-like_helical_dom_sf"/>
</dbReference>
<name>A0A9Q1QP26_9CARY</name>
<dbReference type="InterPro" id="IPR046960">
    <property type="entry name" value="PPR_At4g14850-like_plant"/>
</dbReference>
<dbReference type="EMBL" id="JAKOGI010000018">
    <property type="protein sequence ID" value="KAJ8449908.1"/>
    <property type="molecule type" value="Genomic_DNA"/>
</dbReference>
<keyword evidence="6" id="KW-1185">Reference proteome</keyword>
<dbReference type="Pfam" id="PF20430">
    <property type="entry name" value="Eplus_motif"/>
    <property type="match status" value="1"/>
</dbReference>
<dbReference type="GO" id="GO:0009451">
    <property type="term" value="P:RNA modification"/>
    <property type="evidence" value="ECO:0007669"/>
    <property type="project" value="InterPro"/>
</dbReference>
<dbReference type="InterPro" id="IPR046849">
    <property type="entry name" value="E2_motif"/>
</dbReference>
<dbReference type="InterPro" id="IPR002885">
    <property type="entry name" value="PPR_rpt"/>
</dbReference>
<evidence type="ECO:0000256" key="3">
    <source>
        <dbReference type="PROSITE-ProRule" id="PRU00708"/>
    </source>
</evidence>
<feature type="repeat" description="PPR" evidence="3">
    <location>
        <begin position="288"/>
        <end position="322"/>
    </location>
</feature>
<comment type="caution">
    <text evidence="5">The sequence shown here is derived from an EMBL/GenBank/DDBJ whole genome shotgun (WGS) entry which is preliminary data.</text>
</comment>
<dbReference type="OrthoDB" id="185373at2759"/>
<organism evidence="5 6">
    <name type="scientific">Carnegiea gigantea</name>
    <dbReference type="NCBI Taxonomy" id="171969"/>
    <lineage>
        <taxon>Eukaryota</taxon>
        <taxon>Viridiplantae</taxon>
        <taxon>Streptophyta</taxon>
        <taxon>Embryophyta</taxon>
        <taxon>Tracheophyta</taxon>
        <taxon>Spermatophyta</taxon>
        <taxon>Magnoliopsida</taxon>
        <taxon>eudicotyledons</taxon>
        <taxon>Gunneridae</taxon>
        <taxon>Pentapetalae</taxon>
        <taxon>Caryophyllales</taxon>
        <taxon>Cactineae</taxon>
        <taxon>Cactaceae</taxon>
        <taxon>Cactoideae</taxon>
        <taxon>Echinocereeae</taxon>
        <taxon>Carnegiea</taxon>
    </lineage>
</organism>
<feature type="repeat" description="PPR" evidence="3">
    <location>
        <begin position="218"/>
        <end position="252"/>
    </location>
</feature>
<dbReference type="GO" id="GO:0003723">
    <property type="term" value="F:RNA binding"/>
    <property type="evidence" value="ECO:0007669"/>
    <property type="project" value="InterPro"/>
</dbReference>
<feature type="repeat" description="PPR" evidence="3">
    <location>
        <begin position="117"/>
        <end position="151"/>
    </location>
</feature>
<reference evidence="5" key="1">
    <citation type="submission" date="2022-04" db="EMBL/GenBank/DDBJ databases">
        <title>Carnegiea gigantea Genome sequencing and assembly v2.</title>
        <authorList>
            <person name="Copetti D."/>
            <person name="Sanderson M.J."/>
            <person name="Burquez A."/>
            <person name="Wojciechowski M.F."/>
        </authorList>
    </citation>
    <scope>NUCLEOTIDE SEQUENCE</scope>
    <source>
        <strain evidence="5">SGP5-SGP5p</strain>
        <tissue evidence="5">Aerial part</tissue>
    </source>
</reference>
<proteinExistence type="inferred from homology"/>
<dbReference type="Gene3D" id="1.25.40.10">
    <property type="entry name" value="Tetratricopeptide repeat domain"/>
    <property type="match status" value="4"/>
</dbReference>
<dbReference type="Proteomes" id="UP001153076">
    <property type="component" value="Unassembled WGS sequence"/>
</dbReference>
<gene>
    <name evidence="5" type="ORF">Cgig2_029270</name>
</gene>
<evidence type="ECO:0000313" key="6">
    <source>
        <dbReference type="Proteomes" id="UP001153076"/>
    </source>
</evidence>
<dbReference type="AlphaFoldDB" id="A0A9Q1QP26"/>
<dbReference type="PANTHER" id="PTHR47926">
    <property type="entry name" value="PENTATRICOPEPTIDE REPEAT-CONTAINING PROTEIN"/>
    <property type="match status" value="1"/>
</dbReference>
<dbReference type="InterPro" id="IPR032867">
    <property type="entry name" value="DYW_dom"/>
</dbReference>
<dbReference type="Pfam" id="PF14432">
    <property type="entry name" value="DYW_deaminase"/>
    <property type="match status" value="1"/>
</dbReference>
<evidence type="ECO:0000256" key="2">
    <source>
        <dbReference type="ARBA" id="ARBA00022737"/>
    </source>
</evidence>
<dbReference type="PANTHER" id="PTHR47926:SF507">
    <property type="entry name" value="DYW DOMAIN-CONTAINING PROTEIN"/>
    <property type="match status" value="1"/>
</dbReference>
<dbReference type="Pfam" id="PF13041">
    <property type="entry name" value="PPR_2"/>
    <property type="match status" value="2"/>
</dbReference>
<comment type="similarity">
    <text evidence="1">Belongs to the PPR family. PCMP-H subfamily.</text>
</comment>
<feature type="domain" description="DYW" evidence="4">
    <location>
        <begin position="534"/>
        <end position="610"/>
    </location>
</feature>
<dbReference type="Pfam" id="PF01535">
    <property type="entry name" value="PPR"/>
    <property type="match status" value="4"/>
</dbReference>
<dbReference type="PROSITE" id="PS51375">
    <property type="entry name" value="PPR"/>
    <property type="match status" value="3"/>
</dbReference>
<evidence type="ECO:0000259" key="4">
    <source>
        <dbReference type="Pfam" id="PF14432"/>
    </source>
</evidence>
<dbReference type="NCBIfam" id="TIGR00756">
    <property type="entry name" value="PPR"/>
    <property type="match status" value="4"/>
</dbReference>
<dbReference type="FunFam" id="1.25.40.10:FF:000427">
    <property type="entry name" value="Pentatricopeptide repeat-containing protein chloroplastic"/>
    <property type="match status" value="1"/>
</dbReference>
<dbReference type="Pfam" id="PF20431">
    <property type="entry name" value="E_motif"/>
    <property type="match status" value="1"/>
</dbReference>
<evidence type="ECO:0000313" key="5">
    <source>
        <dbReference type="EMBL" id="KAJ8449908.1"/>
    </source>
</evidence>
<dbReference type="FunFam" id="1.25.40.10:FF:001050">
    <property type="entry name" value="Pentatricopeptide repeat-containing protein At2g33760"/>
    <property type="match status" value="1"/>
</dbReference>